<feature type="compositionally biased region" description="Polar residues" evidence="5">
    <location>
        <begin position="1030"/>
        <end position="1041"/>
    </location>
</feature>
<dbReference type="Pfam" id="PF07745">
    <property type="entry name" value="Glyco_hydro_53"/>
    <property type="match status" value="1"/>
</dbReference>
<sequence length="1091" mass="118989">MKNRSIRNMFILIITGLVVFGFAPSVSAANLITNPGFESNFWDDDSWQVEANNWDNVAINHHENDVEFGSYHFNYFIEAAAAGTREITVAQSLASLPSGTYELSVASSGGTIEAGTAGNVSLFIGEQAYDAVPTKGWGEWETLSYQVTIEEELTNVAVGATITTEPGGWGYLDQFSLTPVTTEDENTGTIEPVEADIHVDRIEDLPEDFINGVDISSVIALEESGVAFFDEDGNPRDIFELFSERGINYVRVKIWNDPYDANGNGYGGGNNDVEKAIEIGKRATAAGMKLLVNFHYSDFWADPAKQMTPKAWEGFSLAEKETALYDFTTATLTELRNEGIAIGMVQVGNETNNGVAGETGWDNMNRLFNAGTKAVRDFDPSILIALHFTNPEKGLFPHYAQSLAEAQVDYDIFATSYYSFWHGTPEDLTAILQDIAVNYDKDVLMVETSYAYTDEDGDGHENTIKGTENNPPYPYSIQGQADALHDAISSIVNVGERGIGVFYWEPAWLPVGPPDAFDNNQMLWERDGSGWASSYAAGYDPDDAGVWYGGSAVDNQALFDFNGRALPTLNIFEYVKTGTVAPLNVTDIQIAAVEAFYGEAPVLPSTVTYHFNDGSTEIVAVDFPNADVTDLAVGEHTIEGITSEGDTVTVTLTILRPNLLTDPSFEAWGEGWAIDFNNEEGQGGFNEAAGDSRTGTRHFNYWSETAIDLQVSQTLTDLEPGVYHLSMYNQGGDHSDASLALFAESATGYRAETSVNGWANWQYTEIPNIHVTNGELTIGAHIEANPGAWGSLDDFYLYRVGDLPEDPTDEDTTEDETPPTDENEPNPDDEPESDEESEVISSIDQFETTDTGLSVTTNKDSVTLTEAVTNALTNETVTIIKEQVVVTLPTSAIKGKGTVHLTVTPVSVTTAQNLKSNVYQFSLTNAEGSLSFDEAIDVTFRLNADVTDWDNLVIHYLAEDGELLETLLPEAVDQEAGTVTVALSHFSLYAVSELAQTDAPTDADSSNDSDEQANQDEPSADSNEEETTNDAKPTNDDSTQVENDETDEESATTGESLPDTASSTYNFILIGLLLITLAFISFFGHRRYKKQ</sequence>
<keyword evidence="6" id="KW-0812">Transmembrane</keyword>
<dbReference type="Proteomes" id="UP000247922">
    <property type="component" value="Unassembled WGS sequence"/>
</dbReference>
<feature type="transmembrane region" description="Helical" evidence="6">
    <location>
        <begin position="1065"/>
        <end position="1084"/>
    </location>
</feature>
<comment type="caution">
    <text evidence="8">The sequence shown here is derived from an EMBL/GenBank/DDBJ whole genome shotgun (WGS) entry which is preliminary data.</text>
</comment>
<dbReference type="Gene3D" id="3.20.20.80">
    <property type="entry name" value="Glycosidases"/>
    <property type="match status" value="1"/>
</dbReference>
<dbReference type="GO" id="GO:0045490">
    <property type="term" value="P:pectin catabolic process"/>
    <property type="evidence" value="ECO:0007669"/>
    <property type="project" value="TreeGrafter"/>
</dbReference>
<dbReference type="EC" id="3.2.1.89" evidence="4"/>
<dbReference type="OrthoDB" id="9768786at2"/>
<comment type="similarity">
    <text evidence="1 4">Belongs to the glycosyl hydrolase 53 family.</text>
</comment>
<dbReference type="SUPFAM" id="SSF51445">
    <property type="entry name" value="(Trans)glycosidases"/>
    <property type="match status" value="1"/>
</dbReference>
<comment type="catalytic activity">
    <reaction evidence="4">
        <text>The enzyme specifically hydrolyzes (1-&gt;4)-beta-D-galactosidic linkages in type I arabinogalactans.</text>
        <dbReference type="EC" id="3.2.1.89"/>
    </reaction>
</comment>
<feature type="region of interest" description="Disordered" evidence="5">
    <location>
        <begin position="801"/>
        <end position="854"/>
    </location>
</feature>
<feature type="domain" description="Bacterial Ig-like" evidence="7">
    <location>
        <begin position="593"/>
        <end position="642"/>
    </location>
</feature>
<feature type="compositionally biased region" description="Polar residues" evidence="5">
    <location>
        <begin position="839"/>
        <end position="854"/>
    </location>
</feature>
<reference evidence="8 9" key="1">
    <citation type="submission" date="2018-05" db="EMBL/GenBank/DDBJ databases">
        <title>Genomic Encyclopedia of Type Strains, Phase IV (KMG-IV): sequencing the most valuable type-strain genomes for metagenomic binning, comparative biology and taxonomic classification.</title>
        <authorList>
            <person name="Goeker M."/>
        </authorList>
    </citation>
    <scope>NUCLEOTIDE SEQUENCE [LARGE SCALE GENOMIC DNA]</scope>
    <source>
        <strain evidence="8 9">DSM 22440</strain>
    </source>
</reference>
<dbReference type="NCBIfam" id="TIGR01167">
    <property type="entry name" value="LPXTG_anchor"/>
    <property type="match status" value="1"/>
</dbReference>
<keyword evidence="9" id="KW-1185">Reference proteome</keyword>
<dbReference type="EMBL" id="QJJR01000001">
    <property type="protein sequence ID" value="PXW92927.1"/>
    <property type="molecule type" value="Genomic_DNA"/>
</dbReference>
<dbReference type="RefSeq" id="WP_110250029.1">
    <property type="nucleotide sequence ID" value="NZ_QJJR01000001.1"/>
</dbReference>
<feature type="signal peptide" evidence="4">
    <location>
        <begin position="1"/>
        <end position="28"/>
    </location>
</feature>
<name>A0A2V3WH69_9BACI</name>
<evidence type="ECO:0000313" key="8">
    <source>
        <dbReference type="EMBL" id="PXW92927.1"/>
    </source>
</evidence>
<dbReference type="GO" id="GO:0015926">
    <property type="term" value="F:glucosidase activity"/>
    <property type="evidence" value="ECO:0007669"/>
    <property type="project" value="InterPro"/>
</dbReference>
<feature type="compositionally biased region" description="Acidic residues" evidence="5">
    <location>
        <begin position="1005"/>
        <end position="1028"/>
    </location>
</feature>
<evidence type="ECO:0000256" key="1">
    <source>
        <dbReference type="ARBA" id="ARBA00010687"/>
    </source>
</evidence>
<dbReference type="PANTHER" id="PTHR34983">
    <property type="entry name" value="ARABINOGALACTAN ENDO-BETA-1,4-GALACTANASE A"/>
    <property type="match status" value="1"/>
</dbReference>
<protein>
    <recommendedName>
        <fullName evidence="4">Arabinogalactan endo-beta-1,4-galactanase</fullName>
        <ecNumber evidence="4">3.2.1.89</ecNumber>
    </recommendedName>
</protein>
<feature type="region of interest" description="Disordered" evidence="5">
    <location>
        <begin position="997"/>
        <end position="1059"/>
    </location>
</feature>
<keyword evidence="4" id="KW-0732">Signal</keyword>
<keyword evidence="3 4" id="KW-0326">Glycosidase</keyword>
<dbReference type="InterPro" id="IPR011683">
    <property type="entry name" value="Glyco_hydro_53"/>
</dbReference>
<keyword evidence="6" id="KW-1133">Transmembrane helix</keyword>
<dbReference type="InterPro" id="IPR011081">
    <property type="entry name" value="Big_4"/>
</dbReference>
<keyword evidence="6" id="KW-0472">Membrane</keyword>
<dbReference type="InterPro" id="IPR017853">
    <property type="entry name" value="GH"/>
</dbReference>
<dbReference type="AlphaFoldDB" id="A0A2V3WH69"/>
<dbReference type="GO" id="GO:0031218">
    <property type="term" value="F:arabinogalactan endo-1,4-beta-galactosidase activity"/>
    <property type="evidence" value="ECO:0007669"/>
    <property type="project" value="UniProtKB-EC"/>
</dbReference>
<dbReference type="Gene3D" id="2.60.120.260">
    <property type="entry name" value="Galactose-binding domain-like"/>
    <property type="match status" value="2"/>
</dbReference>
<accession>A0A2V3WH69</accession>
<organism evidence="8 9">
    <name type="scientific">Streptohalobacillus salinus</name>
    <dbReference type="NCBI Taxonomy" id="621096"/>
    <lineage>
        <taxon>Bacteria</taxon>
        <taxon>Bacillati</taxon>
        <taxon>Bacillota</taxon>
        <taxon>Bacilli</taxon>
        <taxon>Bacillales</taxon>
        <taxon>Bacillaceae</taxon>
        <taxon>Streptohalobacillus</taxon>
    </lineage>
</organism>
<evidence type="ECO:0000256" key="4">
    <source>
        <dbReference type="RuleBase" id="RU361192"/>
    </source>
</evidence>
<evidence type="ECO:0000256" key="2">
    <source>
        <dbReference type="ARBA" id="ARBA00022801"/>
    </source>
</evidence>
<evidence type="ECO:0000256" key="6">
    <source>
        <dbReference type="SAM" id="Phobius"/>
    </source>
</evidence>
<feature type="chain" id="PRO_5015798418" description="Arabinogalactan endo-beta-1,4-galactanase" evidence="4">
    <location>
        <begin position="29"/>
        <end position="1091"/>
    </location>
</feature>
<feature type="compositionally biased region" description="Acidic residues" evidence="5">
    <location>
        <begin position="803"/>
        <end position="838"/>
    </location>
</feature>
<evidence type="ECO:0000256" key="5">
    <source>
        <dbReference type="SAM" id="MobiDB-lite"/>
    </source>
</evidence>
<evidence type="ECO:0000259" key="7">
    <source>
        <dbReference type="Pfam" id="PF07532"/>
    </source>
</evidence>
<proteinExistence type="inferred from homology"/>
<evidence type="ECO:0000256" key="3">
    <source>
        <dbReference type="ARBA" id="ARBA00023295"/>
    </source>
</evidence>
<dbReference type="Pfam" id="PF07532">
    <property type="entry name" value="Big_4"/>
    <property type="match status" value="1"/>
</dbReference>
<dbReference type="PANTHER" id="PTHR34983:SF2">
    <property type="entry name" value="ENDO-BETA-1,4-GALACTANASE"/>
    <property type="match status" value="1"/>
</dbReference>
<keyword evidence="2 4" id="KW-0378">Hydrolase</keyword>
<evidence type="ECO:0000313" key="9">
    <source>
        <dbReference type="Proteomes" id="UP000247922"/>
    </source>
</evidence>
<gene>
    <name evidence="8" type="ORF">DES38_1015</name>
</gene>